<dbReference type="SUPFAM" id="SSF52096">
    <property type="entry name" value="ClpP/crotonase"/>
    <property type="match status" value="1"/>
</dbReference>
<feature type="transmembrane region" description="Helical" evidence="6">
    <location>
        <begin position="98"/>
        <end position="121"/>
    </location>
</feature>
<dbReference type="InterPro" id="IPR004635">
    <property type="entry name" value="Pept_S49_SppA"/>
</dbReference>
<comment type="caution">
    <text evidence="8">The sequence shown here is derived from an EMBL/GenBank/DDBJ whole genome shotgun (WGS) entry which is preliminary data.</text>
</comment>
<dbReference type="CDD" id="cd07023">
    <property type="entry name" value="S49_Sppa_N_C"/>
    <property type="match status" value="1"/>
</dbReference>
<dbReference type="EMBL" id="JPUA01000003">
    <property type="protein sequence ID" value="OWV31473.1"/>
    <property type="molecule type" value="Genomic_DNA"/>
</dbReference>
<proteinExistence type="inferred from homology"/>
<feature type="domain" description="Peptidase S49" evidence="7">
    <location>
        <begin position="197"/>
        <end position="338"/>
    </location>
</feature>
<accession>A0A246S6G1</accession>
<keyword evidence="6" id="KW-0812">Transmembrane</keyword>
<keyword evidence="3" id="KW-0378">Hydrolase</keyword>
<dbReference type="NCBIfam" id="TIGR00706">
    <property type="entry name" value="SppA_dom"/>
    <property type="match status" value="1"/>
</dbReference>
<keyword evidence="9" id="KW-1185">Reference proteome</keyword>
<dbReference type="OrthoDB" id="9764363at2"/>
<dbReference type="InterPro" id="IPR047272">
    <property type="entry name" value="S49_SppA_C"/>
</dbReference>
<evidence type="ECO:0000256" key="2">
    <source>
        <dbReference type="ARBA" id="ARBA00022670"/>
    </source>
</evidence>
<evidence type="ECO:0000259" key="7">
    <source>
        <dbReference type="Pfam" id="PF01343"/>
    </source>
</evidence>
<name>A0A246S6G1_9GAMM</name>
<dbReference type="PANTHER" id="PTHR42987">
    <property type="entry name" value="PEPTIDASE S49"/>
    <property type="match status" value="1"/>
</dbReference>
<dbReference type="RefSeq" id="WP_088698625.1">
    <property type="nucleotide sequence ID" value="NZ_JPUA01000003.1"/>
</dbReference>
<dbReference type="Gene3D" id="6.20.330.10">
    <property type="match status" value="1"/>
</dbReference>
<dbReference type="InterPro" id="IPR029045">
    <property type="entry name" value="ClpP/crotonase-like_dom_sf"/>
</dbReference>
<keyword evidence="6" id="KW-0472">Membrane</keyword>
<feature type="compositionally biased region" description="Basic and acidic residues" evidence="5">
    <location>
        <begin position="1"/>
        <end position="25"/>
    </location>
</feature>
<dbReference type="PANTHER" id="PTHR42987:SF8">
    <property type="entry name" value="PROTEINASE"/>
    <property type="match status" value="1"/>
</dbReference>
<organism evidence="8 9">
    <name type="scientific">Halomonas campaniensis</name>
    <dbReference type="NCBI Taxonomy" id="213554"/>
    <lineage>
        <taxon>Bacteria</taxon>
        <taxon>Pseudomonadati</taxon>
        <taxon>Pseudomonadota</taxon>
        <taxon>Gammaproteobacteria</taxon>
        <taxon>Oceanospirillales</taxon>
        <taxon>Halomonadaceae</taxon>
        <taxon>Halomonas</taxon>
    </lineage>
</organism>
<dbReference type="GO" id="GO:0008236">
    <property type="term" value="F:serine-type peptidase activity"/>
    <property type="evidence" value="ECO:0007669"/>
    <property type="project" value="UniProtKB-KW"/>
</dbReference>
<keyword evidence="4" id="KW-0720">Serine protease</keyword>
<keyword evidence="2" id="KW-0645">Protease</keyword>
<dbReference type="Pfam" id="PF01343">
    <property type="entry name" value="Peptidase_S49"/>
    <property type="match status" value="1"/>
</dbReference>
<evidence type="ECO:0000256" key="1">
    <source>
        <dbReference type="ARBA" id="ARBA00008683"/>
    </source>
</evidence>
<dbReference type="InterPro" id="IPR002142">
    <property type="entry name" value="Peptidase_S49"/>
</dbReference>
<evidence type="ECO:0000313" key="9">
    <source>
        <dbReference type="Proteomes" id="UP000197334"/>
    </source>
</evidence>
<evidence type="ECO:0000256" key="4">
    <source>
        <dbReference type="ARBA" id="ARBA00022825"/>
    </source>
</evidence>
<evidence type="ECO:0000313" key="8">
    <source>
        <dbReference type="EMBL" id="OWV31473.1"/>
    </source>
</evidence>
<reference evidence="8 9" key="1">
    <citation type="submission" date="2014-08" db="EMBL/GenBank/DDBJ databases">
        <title>Draft genome sequence of a novel L-asparaginase producing marine bacterium, Halomonas campaniensis.</title>
        <authorList>
            <person name="Sundarakrishnan B."/>
            <person name="Moushumi Priya A."/>
            <person name="Raman G."/>
            <person name="Sakthivel N."/>
            <person name="Park S."/>
            <person name="Jayachandran S."/>
        </authorList>
    </citation>
    <scope>NUCLEOTIDE SEQUENCE [LARGE SCALE GENOMIC DNA]</scope>
    <source>
        <strain evidence="8 9">SK03</strain>
    </source>
</reference>
<comment type="similarity">
    <text evidence="1">Belongs to the peptidase S49 family.</text>
</comment>
<dbReference type="AlphaFoldDB" id="A0A246S6G1"/>
<protein>
    <submittedName>
        <fullName evidence="8">Signal peptidase</fullName>
    </submittedName>
</protein>
<gene>
    <name evidence="8" type="ORF">JI62_02355</name>
</gene>
<dbReference type="Proteomes" id="UP000197334">
    <property type="component" value="Unassembled WGS sequence"/>
</dbReference>
<evidence type="ECO:0000256" key="5">
    <source>
        <dbReference type="SAM" id="MobiDB-lite"/>
    </source>
</evidence>
<feature type="region of interest" description="Disordered" evidence="5">
    <location>
        <begin position="1"/>
        <end position="64"/>
    </location>
</feature>
<sequence>MSDDPTRHDGIGDGHDNPANGDRRTGSVNSGPSSEFKEDPWTEGPEVPPGAGSKQASGAPGDDADTLRERQRLAQLEMMDHWIGGVLAEQRRTRRWKLFFRLMFLAVVLAGLSAVLYSLYWDSPSVTAPTQRHLGIVEVNGVIASDSPANAERIIQGLNRAWEAESAAAVVLHINSPGGSPVQSQRIYAEIMRLREQGDKPIIAVIEDIGASGAYYIAAAADEIVASPVSLVGSIGVIYAGFGFEEAIERIGVERRVLTAGENKAFLDPFQPMDGEAEAFWQEVLSQTHRQFIDDVRAGRGNRLSDSSDIFSGLIWGGEQSIELGLVDQLGNLEQLSREQVGNTDWIDYTPSLDPFERFTRRFTQVAAEVLGIKAPNTPLRF</sequence>
<evidence type="ECO:0000256" key="6">
    <source>
        <dbReference type="SAM" id="Phobius"/>
    </source>
</evidence>
<evidence type="ECO:0000256" key="3">
    <source>
        <dbReference type="ARBA" id="ARBA00022801"/>
    </source>
</evidence>
<keyword evidence="6" id="KW-1133">Transmembrane helix</keyword>
<dbReference type="GO" id="GO:0006508">
    <property type="term" value="P:proteolysis"/>
    <property type="evidence" value="ECO:0007669"/>
    <property type="project" value="UniProtKB-KW"/>
</dbReference>
<dbReference type="Gene3D" id="3.90.226.10">
    <property type="entry name" value="2-enoyl-CoA Hydratase, Chain A, domain 1"/>
    <property type="match status" value="1"/>
</dbReference>